<keyword evidence="6" id="KW-1185">Reference proteome</keyword>
<comment type="similarity">
    <text evidence="1">Belongs to the GSP E family.</text>
</comment>
<dbReference type="InterPro" id="IPR001482">
    <property type="entry name" value="T2SS/T4SS_dom"/>
</dbReference>
<dbReference type="SMART" id="SM00382">
    <property type="entry name" value="AAA"/>
    <property type="match status" value="1"/>
</dbReference>
<name>A0A4U8QA08_9FIRM</name>
<dbReference type="GO" id="GO:0005886">
    <property type="term" value="C:plasma membrane"/>
    <property type="evidence" value="ECO:0007669"/>
    <property type="project" value="TreeGrafter"/>
</dbReference>
<dbReference type="PANTHER" id="PTHR30258">
    <property type="entry name" value="TYPE II SECRETION SYSTEM PROTEIN GSPE-RELATED"/>
    <property type="match status" value="1"/>
</dbReference>
<dbReference type="InterPro" id="IPR027417">
    <property type="entry name" value="P-loop_NTPase"/>
</dbReference>
<dbReference type="RefSeq" id="WP_138002248.1">
    <property type="nucleotide sequence ID" value="NZ_QGQD01000038.1"/>
</dbReference>
<dbReference type="Gene3D" id="3.40.50.300">
    <property type="entry name" value="P-loop containing nucleotide triphosphate hydrolases"/>
    <property type="match status" value="1"/>
</dbReference>
<dbReference type="GO" id="GO:0005524">
    <property type="term" value="F:ATP binding"/>
    <property type="evidence" value="ECO:0007669"/>
    <property type="project" value="UniProtKB-KW"/>
</dbReference>
<dbReference type="SUPFAM" id="SSF160246">
    <property type="entry name" value="EspE N-terminal domain-like"/>
    <property type="match status" value="1"/>
</dbReference>
<dbReference type="GO" id="GO:0016887">
    <property type="term" value="F:ATP hydrolysis activity"/>
    <property type="evidence" value="ECO:0007669"/>
    <property type="project" value="TreeGrafter"/>
</dbReference>
<dbReference type="CDD" id="cd01129">
    <property type="entry name" value="PulE-GspE-like"/>
    <property type="match status" value="1"/>
</dbReference>
<protein>
    <submittedName>
        <fullName evidence="5">Type II traffic warden ATPase</fullName>
    </submittedName>
</protein>
<dbReference type="InterPro" id="IPR007831">
    <property type="entry name" value="T2SS_GspE_N"/>
</dbReference>
<dbReference type="Proteomes" id="UP000306509">
    <property type="component" value="Unassembled WGS sequence"/>
</dbReference>
<evidence type="ECO:0000313" key="5">
    <source>
        <dbReference type="EMBL" id="TLD01439.1"/>
    </source>
</evidence>
<evidence type="ECO:0000259" key="4">
    <source>
        <dbReference type="PROSITE" id="PS00662"/>
    </source>
</evidence>
<dbReference type="InterPro" id="IPR037257">
    <property type="entry name" value="T2SS_E_N_sf"/>
</dbReference>
<keyword evidence="3" id="KW-0067">ATP-binding</keyword>
<gene>
    <name evidence="5" type="primary">epsE_1</name>
    <name evidence="5" type="ORF">DSM106044_01659</name>
</gene>
<dbReference type="SUPFAM" id="SSF52540">
    <property type="entry name" value="P-loop containing nucleoside triphosphate hydrolases"/>
    <property type="match status" value="1"/>
</dbReference>
<feature type="domain" description="Bacterial type II secretion system protein E" evidence="4">
    <location>
        <begin position="384"/>
        <end position="398"/>
    </location>
</feature>
<dbReference type="AlphaFoldDB" id="A0A4U8QA08"/>
<dbReference type="STRING" id="180332.GCA_000797495_03366"/>
<evidence type="ECO:0000313" key="6">
    <source>
        <dbReference type="Proteomes" id="UP000306509"/>
    </source>
</evidence>
<keyword evidence="2" id="KW-0547">Nucleotide-binding</keyword>
<dbReference type="Pfam" id="PF05157">
    <property type="entry name" value="MshEN"/>
    <property type="match status" value="1"/>
</dbReference>
<comment type="caution">
    <text evidence="5">The sequence shown here is derived from an EMBL/GenBank/DDBJ whole genome shotgun (WGS) entry which is preliminary data.</text>
</comment>
<dbReference type="PROSITE" id="PS00662">
    <property type="entry name" value="T2SP_E"/>
    <property type="match status" value="1"/>
</dbReference>
<dbReference type="InterPro" id="IPR003593">
    <property type="entry name" value="AAA+_ATPase"/>
</dbReference>
<dbReference type="PANTHER" id="PTHR30258:SF3">
    <property type="entry name" value="SLL1921 PROTEIN"/>
    <property type="match status" value="1"/>
</dbReference>
<proteinExistence type="inferred from homology"/>
<evidence type="ECO:0000256" key="1">
    <source>
        <dbReference type="ARBA" id="ARBA00006611"/>
    </source>
</evidence>
<evidence type="ECO:0000256" key="3">
    <source>
        <dbReference type="ARBA" id="ARBA00022840"/>
    </source>
</evidence>
<organism evidence="5 6">
    <name type="scientific">Robinsoniella peoriensis</name>
    <dbReference type="NCBI Taxonomy" id="180332"/>
    <lineage>
        <taxon>Bacteria</taxon>
        <taxon>Bacillati</taxon>
        <taxon>Bacillota</taxon>
        <taxon>Clostridia</taxon>
        <taxon>Lachnospirales</taxon>
        <taxon>Lachnospiraceae</taxon>
        <taxon>Robinsoniella</taxon>
    </lineage>
</organism>
<dbReference type="Gene3D" id="3.30.300.160">
    <property type="entry name" value="Type II secretion system, protein E, N-terminal domain"/>
    <property type="match status" value="1"/>
</dbReference>
<evidence type="ECO:0000256" key="2">
    <source>
        <dbReference type="ARBA" id="ARBA00022741"/>
    </source>
</evidence>
<dbReference type="EMBL" id="QGQD01000038">
    <property type="protein sequence ID" value="TLD01439.1"/>
    <property type="molecule type" value="Genomic_DNA"/>
</dbReference>
<dbReference type="Gene3D" id="3.30.450.90">
    <property type="match status" value="1"/>
</dbReference>
<sequence>MDNEQNKSLEMILVKMGLLNEEGLLKAVEAKKANPRKTLSAILLEKSIISEFDYIRAMGVKYNMPLVNLAAQKISPAILRYISEEDAKKNVIIPVHETEYLLHVATDNPFKQVLFEKLSQLCGKQVSVLLATKNDIEEAIRQNYIQQSVNNIMAQIEEEFGKVEEAEEEIFAFDDDSLQNDSIVKAVGVILEQGYQRKASDIHIEPIENYVTVRLRIDGELIETMSFAKTAFGHLLSRFKVLGGLDIAEKRLPQDGRMNVLLDGEKVNMRISTLPTIFGEKIVIRILGTSNPEDILGIEDLHMGLNQTKFEKALKAPNGIVLITGPTGSGKTTTVYAALKMIAKSTINVITVEDPVEKILPHINQVQVNTKSGLTFATGLRSILRQDPDIVMIGEIRDAETAEIGARAAITGHLVIATMHTNDAASAFMRLIDMGVEPYMVASSIVCVVAQRLVKKICKYCKEEYTPEQEELVEWEGELPERLHHGRGCPMCNNTGYLGRMAVYEIVEMDNKVKRFVVQKAESYVIKEYLKEEKGFLDLGLHMQELVKQGITTAQELKKIKTSLD</sequence>
<accession>A0A4U8QA08</accession>
<reference evidence="5 6" key="1">
    <citation type="journal article" date="2019" name="Anaerobe">
        <title>Detection of Robinsoniella peoriensis in multiple bone samples of a trauma patient.</title>
        <authorList>
            <person name="Schrottner P."/>
            <person name="Hartwich K."/>
            <person name="Bunk B."/>
            <person name="Schober I."/>
            <person name="Helbig S."/>
            <person name="Rudolph W.W."/>
            <person name="Gunzer F."/>
        </authorList>
    </citation>
    <scope>NUCLEOTIDE SEQUENCE [LARGE SCALE GENOMIC DNA]</scope>
    <source>
        <strain evidence="5 6">DSM 106044</strain>
    </source>
</reference>
<dbReference type="Pfam" id="PF00437">
    <property type="entry name" value="T2SSE"/>
    <property type="match status" value="1"/>
</dbReference>